<proteinExistence type="predicted"/>
<feature type="transmembrane region" description="Helical" evidence="7">
    <location>
        <begin position="229"/>
        <end position="254"/>
    </location>
</feature>
<feature type="transmembrane region" description="Helical" evidence="7">
    <location>
        <begin position="55"/>
        <end position="78"/>
    </location>
</feature>
<sequence>MQTKADTLTKPTKPLWKNRNYMLLWGGQGISWLGTEISGIAMPLIILTLTGSPALAGAIGAMRGITYVLLAIPAGYVLDRWNRRNIMIVGNLGSGLAMLSVSVGLLLKHLSVPTLFILMGIEGGCFVFANIGRFSARRFLVSNEHLHSAAAQDSMIEHLALMIGPSLGGFLYQTVGAVISFLADAMSYFINAVALLLINSSLSVQHTVSETSLIEGLKEGAFWLWRQKLFKLFLLLSYARGIVTAALSLLIIVLAKQLHATALTIGIILAISAGAGIVGSAFFGKIARKYNRYSALIVTGSACTVVFFCYLFATNLTILTLITAFLFALLPSFYIICGGIAGEIPHHIQGRITSIARSGDFLVYSFGLSLAGFTLQYAGNTWTIIIFFLLLAIFTGVTIANKGLLSESYK</sequence>
<protein>
    <recommendedName>
        <fullName evidence="8">Major facilitator superfamily (MFS) profile domain-containing protein</fullName>
    </recommendedName>
</protein>
<dbReference type="PROSITE" id="PS50850">
    <property type="entry name" value="MFS"/>
    <property type="match status" value="1"/>
</dbReference>
<dbReference type="Proteomes" id="UP000654345">
    <property type="component" value="Unassembled WGS sequence"/>
</dbReference>
<feature type="transmembrane region" description="Helical" evidence="7">
    <location>
        <begin position="319"/>
        <end position="341"/>
    </location>
</feature>
<keyword evidence="5 7" id="KW-1133">Transmembrane helix</keyword>
<evidence type="ECO:0000256" key="1">
    <source>
        <dbReference type="ARBA" id="ARBA00004651"/>
    </source>
</evidence>
<gene>
    <name evidence="9" type="ORF">KSB_44600</name>
</gene>
<organism evidence="9 10">
    <name type="scientific">Ktedonobacter robiniae</name>
    <dbReference type="NCBI Taxonomy" id="2778365"/>
    <lineage>
        <taxon>Bacteria</taxon>
        <taxon>Bacillati</taxon>
        <taxon>Chloroflexota</taxon>
        <taxon>Ktedonobacteria</taxon>
        <taxon>Ktedonobacterales</taxon>
        <taxon>Ktedonobacteraceae</taxon>
        <taxon>Ktedonobacter</taxon>
    </lineage>
</organism>
<feature type="transmembrane region" description="Helical" evidence="7">
    <location>
        <begin position="384"/>
        <end position="405"/>
    </location>
</feature>
<dbReference type="SUPFAM" id="SSF103473">
    <property type="entry name" value="MFS general substrate transporter"/>
    <property type="match status" value="1"/>
</dbReference>
<evidence type="ECO:0000313" key="10">
    <source>
        <dbReference type="Proteomes" id="UP000654345"/>
    </source>
</evidence>
<evidence type="ECO:0000259" key="8">
    <source>
        <dbReference type="PROSITE" id="PS50850"/>
    </source>
</evidence>
<feature type="transmembrane region" description="Helical" evidence="7">
    <location>
        <begin position="21"/>
        <end position="49"/>
    </location>
</feature>
<keyword evidence="3" id="KW-1003">Cell membrane</keyword>
<evidence type="ECO:0000256" key="6">
    <source>
        <dbReference type="ARBA" id="ARBA00023136"/>
    </source>
</evidence>
<keyword evidence="6 7" id="KW-0472">Membrane</keyword>
<feature type="transmembrane region" description="Helical" evidence="7">
    <location>
        <begin position="159"/>
        <end position="182"/>
    </location>
</feature>
<name>A0ABQ3UU83_9CHLR</name>
<keyword evidence="4 7" id="KW-0812">Transmembrane</keyword>
<dbReference type="EMBL" id="BNJG01000002">
    <property type="protein sequence ID" value="GHO55985.1"/>
    <property type="molecule type" value="Genomic_DNA"/>
</dbReference>
<keyword evidence="10" id="KW-1185">Reference proteome</keyword>
<dbReference type="Gene3D" id="1.20.1250.20">
    <property type="entry name" value="MFS general substrate transporter like domains"/>
    <property type="match status" value="1"/>
</dbReference>
<accession>A0ABQ3UU83</accession>
<evidence type="ECO:0000256" key="5">
    <source>
        <dbReference type="ARBA" id="ARBA00022989"/>
    </source>
</evidence>
<feature type="transmembrane region" description="Helical" evidence="7">
    <location>
        <begin position="260"/>
        <end position="283"/>
    </location>
</feature>
<feature type="transmembrane region" description="Helical" evidence="7">
    <location>
        <begin position="113"/>
        <end position="132"/>
    </location>
</feature>
<evidence type="ECO:0000256" key="2">
    <source>
        <dbReference type="ARBA" id="ARBA00022448"/>
    </source>
</evidence>
<feature type="transmembrane region" description="Helical" evidence="7">
    <location>
        <begin position="295"/>
        <end position="313"/>
    </location>
</feature>
<comment type="caution">
    <text evidence="9">The sequence shown here is derived from an EMBL/GenBank/DDBJ whole genome shotgun (WGS) entry which is preliminary data.</text>
</comment>
<feature type="transmembrane region" description="Helical" evidence="7">
    <location>
        <begin position="361"/>
        <end position="378"/>
    </location>
</feature>
<comment type="subcellular location">
    <subcellularLocation>
        <location evidence="1">Cell membrane</location>
        <topology evidence="1">Multi-pass membrane protein</topology>
    </subcellularLocation>
</comment>
<keyword evidence="2" id="KW-0813">Transport</keyword>
<evidence type="ECO:0000313" key="9">
    <source>
        <dbReference type="EMBL" id="GHO55985.1"/>
    </source>
</evidence>
<dbReference type="InterPro" id="IPR011701">
    <property type="entry name" value="MFS"/>
</dbReference>
<dbReference type="RefSeq" id="WP_201372587.1">
    <property type="nucleotide sequence ID" value="NZ_BNJG01000002.1"/>
</dbReference>
<dbReference type="PANTHER" id="PTHR43266:SF2">
    <property type="entry name" value="MAJOR FACILITATOR SUPERFAMILY (MFS) PROFILE DOMAIN-CONTAINING PROTEIN"/>
    <property type="match status" value="1"/>
</dbReference>
<dbReference type="InterPro" id="IPR020846">
    <property type="entry name" value="MFS_dom"/>
</dbReference>
<feature type="domain" description="Major facilitator superfamily (MFS) profile" evidence="8">
    <location>
        <begin position="229"/>
        <end position="410"/>
    </location>
</feature>
<feature type="transmembrane region" description="Helical" evidence="7">
    <location>
        <begin position="188"/>
        <end position="208"/>
    </location>
</feature>
<feature type="transmembrane region" description="Helical" evidence="7">
    <location>
        <begin position="85"/>
        <end position="107"/>
    </location>
</feature>
<dbReference type="InterPro" id="IPR036259">
    <property type="entry name" value="MFS_trans_sf"/>
</dbReference>
<dbReference type="Pfam" id="PF07690">
    <property type="entry name" value="MFS_1"/>
    <property type="match status" value="1"/>
</dbReference>
<reference evidence="9 10" key="1">
    <citation type="journal article" date="2021" name="Int. J. Syst. Evol. Microbiol.">
        <title>Reticulibacter mediterranei gen. nov., sp. nov., within the new family Reticulibacteraceae fam. nov., and Ktedonospora formicarum gen. nov., sp. nov., Ktedonobacter robiniae sp. nov., Dictyobacter formicarum sp. nov. and Dictyobacter arantiisoli sp. nov., belonging to the class Ktedonobacteria.</title>
        <authorList>
            <person name="Yabe S."/>
            <person name="Zheng Y."/>
            <person name="Wang C.M."/>
            <person name="Sakai Y."/>
            <person name="Abe K."/>
            <person name="Yokota A."/>
            <person name="Donadio S."/>
            <person name="Cavaletti L."/>
            <person name="Monciardini P."/>
        </authorList>
    </citation>
    <scope>NUCLEOTIDE SEQUENCE [LARGE SCALE GENOMIC DNA]</scope>
    <source>
        <strain evidence="9 10">SOSP1-30</strain>
    </source>
</reference>
<evidence type="ECO:0000256" key="3">
    <source>
        <dbReference type="ARBA" id="ARBA00022475"/>
    </source>
</evidence>
<dbReference type="PANTHER" id="PTHR43266">
    <property type="entry name" value="MACROLIDE-EFFLUX PROTEIN"/>
    <property type="match status" value="1"/>
</dbReference>
<evidence type="ECO:0000256" key="7">
    <source>
        <dbReference type="SAM" id="Phobius"/>
    </source>
</evidence>
<dbReference type="CDD" id="cd06173">
    <property type="entry name" value="MFS_MefA_like"/>
    <property type="match status" value="1"/>
</dbReference>
<evidence type="ECO:0000256" key="4">
    <source>
        <dbReference type="ARBA" id="ARBA00022692"/>
    </source>
</evidence>